<proteinExistence type="predicted"/>
<dbReference type="EMBL" id="JBANQN010000006">
    <property type="protein sequence ID" value="KAK6786220.1"/>
    <property type="molecule type" value="Genomic_DNA"/>
</dbReference>
<sequence>MLTKKLHLGKRPR</sequence>
<comment type="caution">
    <text evidence="1">The sequence shown here is derived from an EMBL/GenBank/DDBJ whole genome shotgun (WGS) entry which is preliminary data.</text>
</comment>
<name>A0AAN8YAV2_SOLBU</name>
<reference evidence="1 2" key="1">
    <citation type="submission" date="2024-02" db="EMBL/GenBank/DDBJ databases">
        <title>de novo genome assembly of Solanum bulbocastanum strain 11H21.</title>
        <authorList>
            <person name="Hosaka A.J."/>
        </authorList>
    </citation>
    <scope>NUCLEOTIDE SEQUENCE [LARGE SCALE GENOMIC DNA]</scope>
    <source>
        <tissue evidence="1">Young leaves</tissue>
    </source>
</reference>
<gene>
    <name evidence="1" type="ORF">RDI58_014745</name>
</gene>
<keyword evidence="2" id="KW-1185">Reference proteome</keyword>
<organism evidence="1 2">
    <name type="scientific">Solanum bulbocastanum</name>
    <name type="common">Wild potato</name>
    <dbReference type="NCBI Taxonomy" id="147425"/>
    <lineage>
        <taxon>Eukaryota</taxon>
        <taxon>Viridiplantae</taxon>
        <taxon>Streptophyta</taxon>
        <taxon>Embryophyta</taxon>
        <taxon>Tracheophyta</taxon>
        <taxon>Spermatophyta</taxon>
        <taxon>Magnoliopsida</taxon>
        <taxon>eudicotyledons</taxon>
        <taxon>Gunneridae</taxon>
        <taxon>Pentapetalae</taxon>
        <taxon>asterids</taxon>
        <taxon>lamiids</taxon>
        <taxon>Solanales</taxon>
        <taxon>Solanaceae</taxon>
        <taxon>Solanoideae</taxon>
        <taxon>Solaneae</taxon>
        <taxon>Solanum</taxon>
    </lineage>
</organism>
<evidence type="ECO:0000313" key="1">
    <source>
        <dbReference type="EMBL" id="KAK6786220.1"/>
    </source>
</evidence>
<evidence type="ECO:0000313" key="2">
    <source>
        <dbReference type="Proteomes" id="UP001371456"/>
    </source>
</evidence>
<dbReference type="Proteomes" id="UP001371456">
    <property type="component" value="Unassembled WGS sequence"/>
</dbReference>
<protein>
    <submittedName>
        <fullName evidence="1">Uncharacterized protein</fullName>
    </submittedName>
</protein>
<accession>A0AAN8YAV2</accession>